<dbReference type="InterPro" id="IPR003111">
    <property type="entry name" value="Lon_prtase_N"/>
</dbReference>
<dbReference type="InterPro" id="IPR003959">
    <property type="entry name" value="ATPase_AAA_core"/>
</dbReference>
<dbReference type="EMBL" id="CP053085">
    <property type="protein sequence ID" value="QJR38079.1"/>
    <property type="molecule type" value="Genomic_DNA"/>
</dbReference>
<sequence length="799" mass="87502">MSTNRTSRTGSLRLPVLPLRDVVLFPHVAMPLLIGREGSLAAVSAATDGTQELLLVTQRDADVQAPGSSDLHRVGVLARLQQVTRLAGGTTKILVEAVSRVSVQRYTSSRSSALLEARVTPLPLRPISAKSVPRDQAHATLRHALTMFEEYASLQRRLPPEVVGLLQALDDEQRIAFGIAAHLQVPIEQRQRLLEAPTLAELASQLVTVLGSELELLKLEKKLDEQVRGSLFQNQREFYLQEQLRAIHKELGQEDGDEFEDLSTQVVERGLPLAVATRAHRELRKLKRSSPMSPDATVTRGWLDWALNLPWTARSDDTIDLDHARSVLEADHYGLEEVKERILDYIAVLGRVGHLPGPILCLVGPPGVGKTSLGKSIAHALGRKFVRMALGGVRDEAEIRGHRRTYIGALPGRIIQAMRRAETINPVILLDEVDKLGSDWRGDPAAALLEVLDPEQHHAFNDHFLEVDYDLSQVLFLTTANSLASIPEALRDRMEIIRLPGYLEPEKITIARRFLLPRQLAAHGIPPEQVTLEPNVLSALIRGWTREAGVRDLDRRIARLSRKLARRSLAPEAKVVITKDELPSMLGPAPHDEQESGLRDQVGVASGLAYTHVGGELLEIEVSVVPGRGRLQLTGTLGDVIKESAAAALSYVRSRAHAMGLPADFHRTRDIHVHLPAGATPKDGPSAGIALATALTSALTGIPVRGDVAMTGEITLRGRVLPIGGVREKGVAAHRHHISHVIVPQGNAKDLAELPEDVRNEVTWHPVRTMDEVLALALRSPLPEVSDAMVIDSEMERPT</sequence>
<dbReference type="GO" id="GO:0034605">
    <property type="term" value="P:cellular response to heat"/>
    <property type="evidence" value="ECO:0007669"/>
    <property type="project" value="UniProtKB-UniRule"/>
</dbReference>
<dbReference type="PANTHER" id="PTHR10046">
    <property type="entry name" value="ATP DEPENDENT LON PROTEASE FAMILY MEMBER"/>
    <property type="match status" value="1"/>
</dbReference>
<evidence type="ECO:0000313" key="19">
    <source>
        <dbReference type="Proteomes" id="UP000500938"/>
    </source>
</evidence>
<dbReference type="Gene3D" id="1.20.5.5270">
    <property type="match status" value="1"/>
</dbReference>
<evidence type="ECO:0000256" key="11">
    <source>
        <dbReference type="PIRNR" id="PIRNR001174"/>
    </source>
</evidence>
<name>A0A6M4IWM0_9BACT</name>
<evidence type="ECO:0000256" key="6">
    <source>
        <dbReference type="ARBA" id="ARBA00022825"/>
    </source>
</evidence>
<evidence type="ECO:0000256" key="1">
    <source>
        <dbReference type="ARBA" id="ARBA00004496"/>
    </source>
</evidence>
<dbReference type="GO" id="GO:0005737">
    <property type="term" value="C:cytoplasm"/>
    <property type="evidence" value="ECO:0007669"/>
    <property type="project" value="UniProtKB-SubCell"/>
</dbReference>
<evidence type="ECO:0000259" key="16">
    <source>
        <dbReference type="PROSITE" id="PS51786"/>
    </source>
</evidence>
<dbReference type="InterPro" id="IPR008268">
    <property type="entry name" value="Peptidase_S16_AS"/>
</dbReference>
<keyword evidence="3 10" id="KW-0645">Protease</keyword>
<dbReference type="SUPFAM" id="SSF88697">
    <property type="entry name" value="PUA domain-like"/>
    <property type="match status" value="1"/>
</dbReference>
<dbReference type="InterPro" id="IPR054594">
    <property type="entry name" value="Lon_lid"/>
</dbReference>
<dbReference type="SMART" id="SM00382">
    <property type="entry name" value="AAA"/>
    <property type="match status" value="1"/>
</dbReference>
<dbReference type="NCBIfam" id="TIGR00763">
    <property type="entry name" value="lon"/>
    <property type="match status" value="1"/>
</dbReference>
<evidence type="ECO:0000256" key="14">
    <source>
        <dbReference type="PROSITE-ProRule" id="PRU01122"/>
    </source>
</evidence>
<dbReference type="HAMAP" id="MF_01973">
    <property type="entry name" value="lon_bact"/>
    <property type="match status" value="1"/>
</dbReference>
<gene>
    <name evidence="10 18" type="primary">lon</name>
    <name evidence="18" type="ORF">HKW67_02415</name>
</gene>
<dbReference type="InterPro" id="IPR027543">
    <property type="entry name" value="Lon_bac"/>
</dbReference>
<dbReference type="PROSITE" id="PS01046">
    <property type="entry name" value="LON_SER"/>
    <property type="match status" value="1"/>
</dbReference>
<evidence type="ECO:0000256" key="8">
    <source>
        <dbReference type="ARBA" id="ARBA00023016"/>
    </source>
</evidence>
<dbReference type="GO" id="GO:0004252">
    <property type="term" value="F:serine-type endopeptidase activity"/>
    <property type="evidence" value="ECO:0007669"/>
    <property type="project" value="UniProtKB-UniRule"/>
</dbReference>
<evidence type="ECO:0000256" key="5">
    <source>
        <dbReference type="ARBA" id="ARBA00022801"/>
    </source>
</evidence>
<feature type="domain" description="Lon proteolytic" evidence="16">
    <location>
        <begin position="599"/>
        <end position="780"/>
    </location>
</feature>
<feature type="active site" evidence="10 12">
    <location>
        <position position="729"/>
    </location>
</feature>
<dbReference type="Pfam" id="PF05362">
    <property type="entry name" value="Lon_C"/>
    <property type="match status" value="1"/>
</dbReference>
<comment type="subcellular location">
    <subcellularLocation>
        <location evidence="1 10 11">Cytoplasm</location>
    </subcellularLocation>
</comment>
<dbReference type="FunFam" id="3.40.50.300:FF:000021">
    <property type="entry name" value="Lon protease homolog"/>
    <property type="match status" value="1"/>
</dbReference>
<feature type="binding site" evidence="10 13">
    <location>
        <begin position="364"/>
        <end position="371"/>
    </location>
    <ligand>
        <name>ATP</name>
        <dbReference type="ChEBI" id="CHEBI:30616"/>
    </ligand>
</feature>
<dbReference type="GO" id="GO:0006515">
    <property type="term" value="P:protein quality control for misfolded or incompletely synthesized proteins"/>
    <property type="evidence" value="ECO:0007669"/>
    <property type="project" value="UniProtKB-UniRule"/>
</dbReference>
<feature type="domain" description="Lon N-terminal" evidence="17">
    <location>
        <begin position="14"/>
        <end position="214"/>
    </location>
</feature>
<evidence type="ECO:0000256" key="12">
    <source>
        <dbReference type="PIRSR" id="PIRSR001174-1"/>
    </source>
</evidence>
<dbReference type="SUPFAM" id="SSF54211">
    <property type="entry name" value="Ribosomal protein S5 domain 2-like"/>
    <property type="match status" value="1"/>
</dbReference>
<dbReference type="Pfam" id="PF02190">
    <property type="entry name" value="LON_substr_bdg"/>
    <property type="match status" value="1"/>
</dbReference>
<comment type="similarity">
    <text evidence="10 11 14 15">Belongs to the peptidase S16 family.</text>
</comment>
<dbReference type="Gene3D" id="3.30.230.10">
    <property type="match status" value="1"/>
</dbReference>
<accession>A0A6M4IWM0</accession>
<dbReference type="SUPFAM" id="SSF52540">
    <property type="entry name" value="P-loop containing nucleoside triphosphate hydrolases"/>
    <property type="match status" value="1"/>
</dbReference>
<dbReference type="InterPro" id="IPR027065">
    <property type="entry name" value="Lon_Prtase"/>
</dbReference>
<dbReference type="EC" id="3.4.21.53" evidence="10 11"/>
<keyword evidence="8 10" id="KW-0346">Stress response</keyword>
<dbReference type="InterPro" id="IPR014721">
    <property type="entry name" value="Ribsml_uS5_D2-typ_fold_subgr"/>
</dbReference>
<dbReference type="SMART" id="SM00464">
    <property type="entry name" value="LON"/>
    <property type="match status" value="1"/>
</dbReference>
<comment type="function">
    <text evidence="10">ATP-dependent serine protease that mediates the selective degradation of mutant and abnormal proteins as well as certain short-lived regulatory proteins. Required for cellular homeostasis and for survival from DNA damage and developmental changes induced by stress. Degrades polypeptides processively to yield small peptide fragments that are 5 to 10 amino acids long. Binds to DNA in a double-stranded, site-specific manner.</text>
</comment>
<dbReference type="Gene3D" id="2.30.130.40">
    <property type="entry name" value="LON domain-like"/>
    <property type="match status" value="1"/>
</dbReference>
<evidence type="ECO:0000256" key="2">
    <source>
        <dbReference type="ARBA" id="ARBA00022490"/>
    </source>
</evidence>
<evidence type="ECO:0000259" key="17">
    <source>
        <dbReference type="PROSITE" id="PS51787"/>
    </source>
</evidence>
<evidence type="ECO:0000256" key="15">
    <source>
        <dbReference type="RuleBase" id="RU000591"/>
    </source>
</evidence>
<dbReference type="InterPro" id="IPR004815">
    <property type="entry name" value="Lon_bac/euk-typ"/>
</dbReference>
<comment type="subunit">
    <text evidence="10 11">Homohexamer. Organized in a ring with a central cavity.</text>
</comment>
<reference evidence="18 19" key="1">
    <citation type="submission" date="2020-05" db="EMBL/GenBank/DDBJ databases">
        <title>Complete genome sequence of Gemmatimonas greenlandica TET16.</title>
        <authorList>
            <person name="Zeng Y."/>
        </authorList>
    </citation>
    <scope>NUCLEOTIDE SEQUENCE [LARGE SCALE GENOMIC DNA]</scope>
    <source>
        <strain evidence="18 19">TET16</strain>
    </source>
</reference>
<evidence type="ECO:0000256" key="10">
    <source>
        <dbReference type="HAMAP-Rule" id="MF_01973"/>
    </source>
</evidence>
<keyword evidence="5 10" id="KW-0378">Hydrolase</keyword>
<dbReference type="GO" id="GO:0043565">
    <property type="term" value="F:sequence-specific DNA binding"/>
    <property type="evidence" value="ECO:0007669"/>
    <property type="project" value="UniProtKB-UniRule"/>
</dbReference>
<dbReference type="Gene3D" id="1.20.58.1480">
    <property type="match status" value="1"/>
</dbReference>
<dbReference type="InterPro" id="IPR003593">
    <property type="entry name" value="AAA+_ATPase"/>
</dbReference>
<dbReference type="InterPro" id="IPR027417">
    <property type="entry name" value="P-loop_NTPase"/>
</dbReference>
<dbReference type="InterPro" id="IPR020568">
    <property type="entry name" value="Ribosomal_Su5_D2-typ_SF"/>
</dbReference>
<dbReference type="Gene3D" id="3.40.50.300">
    <property type="entry name" value="P-loop containing nucleotide triphosphate hydrolases"/>
    <property type="match status" value="1"/>
</dbReference>
<evidence type="ECO:0000256" key="13">
    <source>
        <dbReference type="PIRSR" id="PIRSR001174-2"/>
    </source>
</evidence>
<evidence type="ECO:0000256" key="7">
    <source>
        <dbReference type="ARBA" id="ARBA00022840"/>
    </source>
</evidence>
<dbReference type="PROSITE" id="PS51786">
    <property type="entry name" value="LON_PROTEOLYTIC"/>
    <property type="match status" value="1"/>
</dbReference>
<dbReference type="Pfam" id="PF00004">
    <property type="entry name" value="AAA"/>
    <property type="match status" value="1"/>
</dbReference>
<proteinExistence type="evidence at transcript level"/>
<dbReference type="Proteomes" id="UP000500938">
    <property type="component" value="Chromosome"/>
</dbReference>
<dbReference type="PRINTS" id="PR00830">
    <property type="entry name" value="ENDOLAPTASE"/>
</dbReference>
<evidence type="ECO:0000256" key="4">
    <source>
        <dbReference type="ARBA" id="ARBA00022741"/>
    </source>
</evidence>
<feature type="active site" evidence="10 12">
    <location>
        <position position="686"/>
    </location>
</feature>
<evidence type="ECO:0000313" key="18">
    <source>
        <dbReference type="EMBL" id="QJR38079.1"/>
    </source>
</evidence>
<dbReference type="GO" id="GO:0004176">
    <property type="term" value="F:ATP-dependent peptidase activity"/>
    <property type="evidence" value="ECO:0007669"/>
    <property type="project" value="UniProtKB-UniRule"/>
</dbReference>
<dbReference type="InterPro" id="IPR008269">
    <property type="entry name" value="Lon_proteolytic"/>
</dbReference>
<dbReference type="PIRSF" id="PIRSF001174">
    <property type="entry name" value="Lon_proteas"/>
    <property type="match status" value="1"/>
</dbReference>
<evidence type="ECO:0000256" key="3">
    <source>
        <dbReference type="ARBA" id="ARBA00022670"/>
    </source>
</evidence>
<keyword evidence="6 10" id="KW-0720">Serine protease</keyword>
<keyword evidence="19" id="KW-1185">Reference proteome</keyword>
<comment type="catalytic activity">
    <reaction evidence="9 10 11 14">
        <text>Hydrolysis of proteins in presence of ATP.</text>
        <dbReference type="EC" id="3.4.21.53"/>
    </reaction>
</comment>
<dbReference type="RefSeq" id="WP_171227514.1">
    <property type="nucleotide sequence ID" value="NZ_CP053085.1"/>
</dbReference>
<keyword evidence="4 10" id="KW-0547">Nucleotide-binding</keyword>
<dbReference type="Pfam" id="PF22667">
    <property type="entry name" value="Lon_lid"/>
    <property type="match status" value="1"/>
</dbReference>
<dbReference type="InterPro" id="IPR015947">
    <property type="entry name" value="PUA-like_sf"/>
</dbReference>
<dbReference type="KEGG" id="ggr:HKW67_02415"/>
<keyword evidence="2 10" id="KW-0963">Cytoplasm</keyword>
<dbReference type="Gene3D" id="1.10.8.60">
    <property type="match status" value="1"/>
</dbReference>
<dbReference type="AlphaFoldDB" id="A0A6M4IWM0"/>
<dbReference type="PROSITE" id="PS51787">
    <property type="entry name" value="LON_N"/>
    <property type="match status" value="1"/>
</dbReference>
<evidence type="ECO:0000256" key="9">
    <source>
        <dbReference type="ARBA" id="ARBA00050665"/>
    </source>
</evidence>
<comment type="induction">
    <text evidence="10">By heat shock.</text>
</comment>
<dbReference type="CDD" id="cd19500">
    <property type="entry name" value="RecA-like_Lon"/>
    <property type="match status" value="1"/>
</dbReference>
<dbReference type="GO" id="GO:0016887">
    <property type="term" value="F:ATP hydrolysis activity"/>
    <property type="evidence" value="ECO:0007669"/>
    <property type="project" value="UniProtKB-UniRule"/>
</dbReference>
<organism evidence="18 19">
    <name type="scientific">Gemmatimonas groenlandica</name>
    <dbReference type="NCBI Taxonomy" id="2732249"/>
    <lineage>
        <taxon>Bacteria</taxon>
        <taxon>Pseudomonadati</taxon>
        <taxon>Gemmatimonadota</taxon>
        <taxon>Gemmatimonadia</taxon>
        <taxon>Gemmatimonadales</taxon>
        <taxon>Gemmatimonadaceae</taxon>
        <taxon>Gemmatimonas</taxon>
    </lineage>
</organism>
<keyword evidence="7 10" id="KW-0067">ATP-binding</keyword>
<dbReference type="GO" id="GO:0005524">
    <property type="term" value="F:ATP binding"/>
    <property type="evidence" value="ECO:0007669"/>
    <property type="project" value="UniProtKB-UniRule"/>
</dbReference>
<dbReference type="InterPro" id="IPR046336">
    <property type="entry name" value="Lon_prtase_N_sf"/>
</dbReference>
<protein>
    <recommendedName>
        <fullName evidence="10 11">Lon protease</fullName>
        <ecNumber evidence="10 11">3.4.21.53</ecNumber>
    </recommendedName>
    <alternativeName>
        <fullName evidence="10">ATP-dependent protease La</fullName>
    </alternativeName>
</protein>